<dbReference type="SUPFAM" id="SSF109604">
    <property type="entry name" value="HD-domain/PDEase-like"/>
    <property type="match status" value="1"/>
</dbReference>
<dbReference type="eggNOG" id="COG0248">
    <property type="taxonomic scope" value="Bacteria"/>
</dbReference>
<reference evidence="4 5" key="1">
    <citation type="submission" date="2013-07" db="EMBL/GenBank/DDBJ databases">
        <title>Sulfurimonas hongkongensis AST-10 Genome Sequencing.</title>
        <authorList>
            <person name="Cai L."/>
            <person name="Zhang T."/>
        </authorList>
    </citation>
    <scope>NUCLEOTIDE SEQUENCE [LARGE SCALE GENOMIC DNA]</scope>
    <source>
        <strain evidence="4 5">AST-10</strain>
    </source>
</reference>
<dbReference type="Pfam" id="PF02541">
    <property type="entry name" value="Ppx-GppA"/>
    <property type="match status" value="1"/>
</dbReference>
<proteinExistence type="predicted"/>
<organism evidence="4 5">
    <name type="scientific">Sulfurimonas hongkongensis</name>
    <dbReference type="NCBI Taxonomy" id="1172190"/>
    <lineage>
        <taxon>Bacteria</taxon>
        <taxon>Pseudomonadati</taxon>
        <taxon>Campylobacterota</taxon>
        <taxon>Epsilonproteobacteria</taxon>
        <taxon>Campylobacterales</taxon>
        <taxon>Sulfurimonadaceae</taxon>
        <taxon>Sulfurimonas</taxon>
    </lineage>
</organism>
<dbReference type="RefSeq" id="WP_021288228.1">
    <property type="nucleotide sequence ID" value="NZ_AUPZ01000013.1"/>
</dbReference>
<dbReference type="PATRIC" id="fig|1172190.3.peg.1917"/>
<dbReference type="Pfam" id="PF21447">
    <property type="entry name" value="Ppx-GppA_III"/>
    <property type="match status" value="1"/>
</dbReference>
<gene>
    <name evidence="4" type="ORF">M947_09915</name>
</gene>
<protein>
    <submittedName>
        <fullName evidence="4">Phosphatase GppA</fullName>
    </submittedName>
</protein>
<dbReference type="OrthoDB" id="9793035at2"/>
<dbReference type="InterPro" id="IPR048950">
    <property type="entry name" value="Ppx_GppA_C"/>
</dbReference>
<dbReference type="GO" id="GO:0016462">
    <property type="term" value="F:pyrophosphatase activity"/>
    <property type="evidence" value="ECO:0007669"/>
    <property type="project" value="TreeGrafter"/>
</dbReference>
<sequence>MPKRVAVIDIGSNSVRLVVYERTSRFAFHLLNESKSKVRLSENAYQNSGNLSEIAMSRTIDVLRDFLSIISSYKARKTLCIATSALRDAPNKKEFLQRAKKELKLNIKIIDGQKEAYLGAIACANLLPAQQESLTIDIGGGSTEFALINNKDISNTISLNLGTIRIKELFCDDRKKDEAIEYIDEKLSVLDGLNASALVGIGGTFRALSSAILTRKKHPLNKLHAFSYSAKELYDYLSQVMDATKNELKKLGIKADRFDIIRPGALILQRVLKKLSIKDIVTSGVGVREGAFLADLLRNSKDRFPEHYSISTRYILDSHISEKAIASQLSFLVKKIFDLTHKHLAIDKSYRRDLSIAAKLYPCGNSIHFYSKNKHSYYILQSALEYGFTHKQITLISTLCKYAKKKLPSSSHIQKYKELLPEKNTLDALSFILSLSVSLVAHRPRNLKYNFVFEDGILNINADETLHLSRESFNKLDTIENLKVIF</sequence>
<dbReference type="PIRSF" id="PIRSF001267">
    <property type="entry name" value="Pyrophosphatase_GppA_Ppx"/>
    <property type="match status" value="1"/>
</dbReference>
<evidence type="ECO:0000313" key="5">
    <source>
        <dbReference type="Proteomes" id="UP000015520"/>
    </source>
</evidence>
<keyword evidence="5" id="KW-1185">Reference proteome</keyword>
<feature type="domain" description="Ppx/GppA phosphatase N-terminal" evidence="2">
    <location>
        <begin position="18"/>
        <end position="298"/>
    </location>
</feature>
<evidence type="ECO:0000259" key="3">
    <source>
        <dbReference type="Pfam" id="PF21447"/>
    </source>
</evidence>
<keyword evidence="1" id="KW-0378">Hydrolase</keyword>
<dbReference type="EMBL" id="AUPZ01000013">
    <property type="protein sequence ID" value="EQB35588.1"/>
    <property type="molecule type" value="Genomic_DNA"/>
</dbReference>
<dbReference type="InterPro" id="IPR043129">
    <property type="entry name" value="ATPase_NBD"/>
</dbReference>
<dbReference type="InterPro" id="IPR050273">
    <property type="entry name" value="GppA/Ppx_hydrolase"/>
</dbReference>
<feature type="domain" description="Ppx/GppA phosphatase C-terminal" evidence="3">
    <location>
        <begin position="330"/>
        <end position="446"/>
    </location>
</feature>
<comment type="caution">
    <text evidence="4">The sequence shown here is derived from an EMBL/GenBank/DDBJ whole genome shotgun (WGS) entry which is preliminary data.</text>
</comment>
<dbReference type="PANTHER" id="PTHR30005:SF0">
    <property type="entry name" value="RETROGRADE REGULATION PROTEIN 2"/>
    <property type="match status" value="1"/>
</dbReference>
<dbReference type="Gene3D" id="3.30.420.150">
    <property type="entry name" value="Exopolyphosphatase. Domain 2"/>
    <property type="match status" value="1"/>
</dbReference>
<dbReference type="SUPFAM" id="SSF53067">
    <property type="entry name" value="Actin-like ATPase domain"/>
    <property type="match status" value="2"/>
</dbReference>
<accession>T0KQI5</accession>
<dbReference type="Gene3D" id="1.10.3210.10">
    <property type="entry name" value="Hypothetical protein af1432"/>
    <property type="match status" value="1"/>
</dbReference>
<dbReference type="STRING" id="1172190.M947_09915"/>
<dbReference type="Proteomes" id="UP000015520">
    <property type="component" value="Unassembled WGS sequence"/>
</dbReference>
<evidence type="ECO:0000256" key="1">
    <source>
        <dbReference type="ARBA" id="ARBA00022801"/>
    </source>
</evidence>
<dbReference type="InterPro" id="IPR003695">
    <property type="entry name" value="Ppx_GppA_N"/>
</dbReference>
<dbReference type="InterPro" id="IPR030673">
    <property type="entry name" value="PyroPPase_GppA_Ppx"/>
</dbReference>
<dbReference type="PANTHER" id="PTHR30005">
    <property type="entry name" value="EXOPOLYPHOSPHATASE"/>
    <property type="match status" value="1"/>
</dbReference>
<dbReference type="CDD" id="cd24052">
    <property type="entry name" value="ASKHA_NBD_HpPPX-GppA-like"/>
    <property type="match status" value="1"/>
</dbReference>
<evidence type="ECO:0000313" key="4">
    <source>
        <dbReference type="EMBL" id="EQB35588.1"/>
    </source>
</evidence>
<name>T0KQI5_9BACT</name>
<dbReference type="Gene3D" id="3.30.420.40">
    <property type="match status" value="1"/>
</dbReference>
<evidence type="ECO:0000259" key="2">
    <source>
        <dbReference type="Pfam" id="PF02541"/>
    </source>
</evidence>
<dbReference type="AlphaFoldDB" id="T0KQI5"/>